<proteinExistence type="predicted"/>
<evidence type="ECO:0000256" key="1">
    <source>
        <dbReference type="SAM" id="SignalP"/>
    </source>
</evidence>
<dbReference type="AlphaFoldDB" id="A0A933SBG2"/>
<feature type="signal peptide" evidence="1">
    <location>
        <begin position="1"/>
        <end position="20"/>
    </location>
</feature>
<sequence>MMRLLGKFRALVLAATAATAVTLATGTNSWAGGTERHQEWSWQGAAPAAGKLTIHGVNGSIEATPASGRQIEIVADKHAKKHDPAEVEIKVVQDSDGITVCAVYPNGGSPCSDRRWNLGRNNSDVQVDFTIRVPAGLEFSANTVNGGITAHALSGRVTAHTVNGTCDIETSQSGEASTVNGGVRAVLGRMKADDRLKFETVNGNITLLMPEGVGARLSGGTVNGSIHTDYPITVEGKWGPKSFDGTIGSGGARVSANTVNGSIQVRRSQ</sequence>
<reference evidence="2" key="1">
    <citation type="submission" date="2020-07" db="EMBL/GenBank/DDBJ databases">
        <title>Huge and variable diversity of episymbiotic CPR bacteria and DPANN archaea in groundwater ecosystems.</title>
        <authorList>
            <person name="He C.Y."/>
            <person name="Keren R."/>
            <person name="Whittaker M."/>
            <person name="Farag I.F."/>
            <person name="Doudna J."/>
            <person name="Cate J.H.D."/>
            <person name="Banfield J.F."/>
        </authorList>
    </citation>
    <scope>NUCLEOTIDE SEQUENCE</scope>
    <source>
        <strain evidence="2">NC_groundwater_1813_Pr3_B-0.1um_71_17</strain>
    </source>
</reference>
<evidence type="ECO:0008006" key="4">
    <source>
        <dbReference type="Google" id="ProtNLM"/>
    </source>
</evidence>
<name>A0A933SBG2_UNCEI</name>
<comment type="caution">
    <text evidence="2">The sequence shown here is derived from an EMBL/GenBank/DDBJ whole genome shotgun (WGS) entry which is preliminary data.</text>
</comment>
<feature type="chain" id="PRO_5037531886" description="DUF4097 domain-containing protein" evidence="1">
    <location>
        <begin position="21"/>
        <end position="269"/>
    </location>
</feature>
<accession>A0A933SBG2</accession>
<evidence type="ECO:0000313" key="2">
    <source>
        <dbReference type="EMBL" id="MBI5169249.1"/>
    </source>
</evidence>
<gene>
    <name evidence="2" type="ORF">HZA61_07155</name>
</gene>
<dbReference type="Proteomes" id="UP000696931">
    <property type="component" value="Unassembled WGS sequence"/>
</dbReference>
<organism evidence="2 3">
    <name type="scientific">Eiseniibacteriota bacterium</name>
    <dbReference type="NCBI Taxonomy" id="2212470"/>
    <lineage>
        <taxon>Bacteria</taxon>
        <taxon>Candidatus Eiseniibacteriota</taxon>
    </lineage>
</organism>
<dbReference type="EMBL" id="JACRIW010000047">
    <property type="protein sequence ID" value="MBI5169249.1"/>
    <property type="molecule type" value="Genomic_DNA"/>
</dbReference>
<evidence type="ECO:0000313" key="3">
    <source>
        <dbReference type="Proteomes" id="UP000696931"/>
    </source>
</evidence>
<protein>
    <recommendedName>
        <fullName evidence="4">DUF4097 domain-containing protein</fullName>
    </recommendedName>
</protein>
<keyword evidence="1" id="KW-0732">Signal</keyword>